<dbReference type="InterPro" id="IPR001647">
    <property type="entry name" value="HTH_TetR"/>
</dbReference>
<comment type="caution">
    <text evidence="4">The sequence shown here is derived from an EMBL/GenBank/DDBJ whole genome shotgun (WGS) entry which is preliminary data.</text>
</comment>
<dbReference type="PROSITE" id="PS50977">
    <property type="entry name" value="HTH_TETR_2"/>
    <property type="match status" value="1"/>
</dbReference>
<dbReference type="Gene3D" id="1.10.357.10">
    <property type="entry name" value="Tetracycline Repressor, domain 2"/>
    <property type="match status" value="1"/>
</dbReference>
<keyword evidence="1 2" id="KW-0238">DNA-binding</keyword>
<accession>A0A4Y9ELZ5</accession>
<keyword evidence="5" id="KW-1185">Reference proteome</keyword>
<evidence type="ECO:0000259" key="3">
    <source>
        <dbReference type="PROSITE" id="PS50977"/>
    </source>
</evidence>
<dbReference type="AlphaFoldDB" id="A0A4Y9ELZ5"/>
<sequence length="193" mass="22202">MSEVLKPETLDGRHRRSERSRARIVDALLELVLAGKTTPNAEEVAATAKVGIRSVFRHFNDMESLYREMSLRLESEFMQAAKLPFTSPDWRGKLVELIDRRFSVFESIAPYRRAADGYRLRSPALQDDIEKLDRFLRMRLQYVVPAEALDADRLEALDMILSFEGWNRLRHTQGLDAVATRRVVDVTLARLLG</sequence>
<gene>
    <name evidence="4" type="ORF">EUV02_07550</name>
</gene>
<dbReference type="SUPFAM" id="SSF46689">
    <property type="entry name" value="Homeodomain-like"/>
    <property type="match status" value="1"/>
</dbReference>
<dbReference type="EMBL" id="SIHO01000002">
    <property type="protein sequence ID" value="TFU03047.1"/>
    <property type="molecule type" value="Genomic_DNA"/>
</dbReference>
<proteinExistence type="predicted"/>
<dbReference type="InterPro" id="IPR009057">
    <property type="entry name" value="Homeodomain-like_sf"/>
</dbReference>
<protein>
    <submittedName>
        <fullName evidence="4">TetR/AcrR family transcriptional regulator</fullName>
    </submittedName>
</protein>
<evidence type="ECO:0000313" key="4">
    <source>
        <dbReference type="EMBL" id="TFU03047.1"/>
    </source>
</evidence>
<evidence type="ECO:0000313" key="5">
    <source>
        <dbReference type="Proteomes" id="UP000297737"/>
    </source>
</evidence>
<evidence type="ECO:0000256" key="2">
    <source>
        <dbReference type="PROSITE-ProRule" id="PRU00335"/>
    </source>
</evidence>
<organism evidence="4 5">
    <name type="scientific">Glacieibacterium arshaanense</name>
    <dbReference type="NCBI Taxonomy" id="2511025"/>
    <lineage>
        <taxon>Bacteria</taxon>
        <taxon>Pseudomonadati</taxon>
        <taxon>Pseudomonadota</taxon>
        <taxon>Alphaproteobacteria</taxon>
        <taxon>Sphingomonadales</taxon>
        <taxon>Sphingosinicellaceae</taxon>
        <taxon>Glacieibacterium</taxon>
    </lineage>
</organism>
<name>A0A4Y9ELZ5_9SPHN</name>
<reference evidence="4 5" key="1">
    <citation type="submission" date="2019-02" db="EMBL/GenBank/DDBJ databases">
        <title>Polymorphobacter sp. isolated from the lake at the Tibet of China.</title>
        <authorList>
            <person name="Li A."/>
        </authorList>
    </citation>
    <scope>NUCLEOTIDE SEQUENCE [LARGE SCALE GENOMIC DNA]</scope>
    <source>
        <strain evidence="4 5">DJ1R-1</strain>
    </source>
</reference>
<dbReference type="RefSeq" id="WP_135245639.1">
    <property type="nucleotide sequence ID" value="NZ_SIHO01000002.1"/>
</dbReference>
<dbReference type="OrthoDB" id="8911656at2"/>
<dbReference type="GO" id="GO:0003677">
    <property type="term" value="F:DNA binding"/>
    <property type="evidence" value="ECO:0007669"/>
    <property type="project" value="UniProtKB-UniRule"/>
</dbReference>
<feature type="DNA-binding region" description="H-T-H motif" evidence="2">
    <location>
        <begin position="40"/>
        <end position="59"/>
    </location>
</feature>
<feature type="domain" description="HTH tetR-type" evidence="3">
    <location>
        <begin position="18"/>
        <end position="77"/>
    </location>
</feature>
<evidence type="ECO:0000256" key="1">
    <source>
        <dbReference type="ARBA" id="ARBA00023125"/>
    </source>
</evidence>
<dbReference type="Proteomes" id="UP000297737">
    <property type="component" value="Unassembled WGS sequence"/>
</dbReference>